<dbReference type="InterPro" id="IPR002197">
    <property type="entry name" value="HTH_Fis"/>
</dbReference>
<dbReference type="Pfam" id="PF01590">
    <property type="entry name" value="GAF"/>
    <property type="match status" value="1"/>
</dbReference>
<keyword evidence="3" id="KW-0805">Transcription regulation</keyword>
<dbReference type="Gene3D" id="1.10.10.60">
    <property type="entry name" value="Homeodomain-like"/>
    <property type="match status" value="1"/>
</dbReference>
<reference evidence="7 8" key="1">
    <citation type="submission" date="2018-04" db="EMBL/GenBank/DDBJ databases">
        <title>Acinetobacter junii Genome sequencing and assembly.</title>
        <authorList>
            <person name="Su J."/>
            <person name="Rensing C."/>
            <person name="Mazhar H.S."/>
        </authorList>
    </citation>
    <scope>NUCLEOTIDE SEQUENCE [LARGE SCALE GENOMIC DNA]</scope>
    <source>
        <strain evidence="7 8">SC22</strain>
    </source>
</reference>
<dbReference type="GO" id="GO:0005524">
    <property type="term" value="F:ATP binding"/>
    <property type="evidence" value="ECO:0007669"/>
    <property type="project" value="UniProtKB-KW"/>
</dbReference>
<dbReference type="InterPro" id="IPR025662">
    <property type="entry name" value="Sigma_54_int_dom_ATP-bd_1"/>
</dbReference>
<dbReference type="RefSeq" id="WP_005092590.1">
    <property type="nucleotide sequence ID" value="NZ_CP071973.1"/>
</dbReference>
<dbReference type="InterPro" id="IPR027417">
    <property type="entry name" value="P-loop_NTPase"/>
</dbReference>
<dbReference type="InterPro" id="IPR009057">
    <property type="entry name" value="Homeodomain-like_sf"/>
</dbReference>
<dbReference type="PROSITE" id="PS00675">
    <property type="entry name" value="SIGMA54_INTERACT_1"/>
    <property type="match status" value="1"/>
</dbReference>
<dbReference type="CDD" id="cd00009">
    <property type="entry name" value="AAA"/>
    <property type="match status" value="1"/>
</dbReference>
<evidence type="ECO:0000256" key="2">
    <source>
        <dbReference type="ARBA" id="ARBA00022840"/>
    </source>
</evidence>
<keyword evidence="2" id="KW-0067">ATP-binding</keyword>
<dbReference type="Gene3D" id="1.10.8.60">
    <property type="match status" value="1"/>
</dbReference>
<evidence type="ECO:0000256" key="4">
    <source>
        <dbReference type="ARBA" id="ARBA00023125"/>
    </source>
</evidence>
<dbReference type="InterPro" id="IPR058031">
    <property type="entry name" value="AAA_lid_NorR"/>
</dbReference>
<dbReference type="FunFam" id="3.40.50.300:FF:000006">
    <property type="entry name" value="DNA-binding transcriptional regulator NtrC"/>
    <property type="match status" value="1"/>
</dbReference>
<evidence type="ECO:0000256" key="3">
    <source>
        <dbReference type="ARBA" id="ARBA00023015"/>
    </source>
</evidence>
<keyword evidence="1" id="KW-0547">Nucleotide-binding</keyword>
<dbReference type="PROSITE" id="PS50045">
    <property type="entry name" value="SIGMA54_INTERACT_4"/>
    <property type="match status" value="1"/>
</dbReference>
<dbReference type="GO" id="GO:0043565">
    <property type="term" value="F:sequence-specific DNA binding"/>
    <property type="evidence" value="ECO:0007669"/>
    <property type="project" value="InterPro"/>
</dbReference>
<comment type="caution">
    <text evidence="7">The sequence shown here is derived from an EMBL/GenBank/DDBJ whole genome shotgun (WGS) entry which is preliminary data.</text>
</comment>
<proteinExistence type="predicted"/>
<dbReference type="Pfam" id="PF00158">
    <property type="entry name" value="Sigma54_activat"/>
    <property type="match status" value="1"/>
</dbReference>
<evidence type="ECO:0000256" key="5">
    <source>
        <dbReference type="ARBA" id="ARBA00023163"/>
    </source>
</evidence>
<dbReference type="SMART" id="SM00382">
    <property type="entry name" value="AAA"/>
    <property type="match status" value="1"/>
</dbReference>
<dbReference type="SMART" id="SM00065">
    <property type="entry name" value="GAF"/>
    <property type="match status" value="1"/>
</dbReference>
<evidence type="ECO:0000256" key="1">
    <source>
        <dbReference type="ARBA" id="ARBA00022741"/>
    </source>
</evidence>
<dbReference type="Pfam" id="PF02954">
    <property type="entry name" value="HTH_8"/>
    <property type="match status" value="1"/>
</dbReference>
<dbReference type="InterPro" id="IPR003593">
    <property type="entry name" value="AAA+_ATPase"/>
</dbReference>
<dbReference type="PANTHER" id="PTHR32071:SF57">
    <property type="entry name" value="C4-DICARBOXYLATE TRANSPORT TRANSCRIPTIONAL REGULATORY PROTEIN DCTD"/>
    <property type="match status" value="1"/>
</dbReference>
<dbReference type="PANTHER" id="PTHR32071">
    <property type="entry name" value="TRANSCRIPTIONAL REGULATORY PROTEIN"/>
    <property type="match status" value="1"/>
</dbReference>
<protein>
    <submittedName>
        <fullName evidence="7">Sigma-54-dependent Fis family transcriptional regulator</fullName>
    </submittedName>
</protein>
<dbReference type="InterPro" id="IPR003018">
    <property type="entry name" value="GAF"/>
</dbReference>
<dbReference type="PROSITE" id="PS00676">
    <property type="entry name" value="SIGMA54_INTERACT_2"/>
    <property type="match status" value="1"/>
</dbReference>
<gene>
    <name evidence="7" type="ORF">DC346_08115</name>
</gene>
<dbReference type="InterPro" id="IPR029016">
    <property type="entry name" value="GAF-like_dom_sf"/>
</dbReference>
<dbReference type="Gene3D" id="3.30.450.40">
    <property type="match status" value="1"/>
</dbReference>
<dbReference type="SUPFAM" id="SSF52540">
    <property type="entry name" value="P-loop containing nucleoside triphosphate hydrolases"/>
    <property type="match status" value="1"/>
</dbReference>
<dbReference type="InterPro" id="IPR025944">
    <property type="entry name" value="Sigma_54_int_dom_CS"/>
</dbReference>
<dbReference type="GO" id="GO:0006355">
    <property type="term" value="P:regulation of DNA-templated transcription"/>
    <property type="evidence" value="ECO:0007669"/>
    <property type="project" value="InterPro"/>
</dbReference>
<dbReference type="InterPro" id="IPR025943">
    <property type="entry name" value="Sigma_54_int_dom_ATP-bd_2"/>
</dbReference>
<dbReference type="EMBL" id="QEWH01000041">
    <property type="protein sequence ID" value="RBA48127.1"/>
    <property type="molecule type" value="Genomic_DNA"/>
</dbReference>
<dbReference type="Pfam" id="PF25601">
    <property type="entry name" value="AAA_lid_14"/>
    <property type="match status" value="1"/>
</dbReference>
<dbReference type="InterPro" id="IPR002078">
    <property type="entry name" value="Sigma_54_int"/>
</dbReference>
<dbReference type="SUPFAM" id="SSF55781">
    <property type="entry name" value="GAF domain-like"/>
    <property type="match status" value="1"/>
</dbReference>
<accession>A0A365PJW7</accession>
<dbReference type="AlphaFoldDB" id="A0A365PJW7"/>
<dbReference type="PROSITE" id="PS00688">
    <property type="entry name" value="SIGMA54_INTERACT_3"/>
    <property type="match status" value="1"/>
</dbReference>
<dbReference type="SUPFAM" id="SSF46689">
    <property type="entry name" value="Homeodomain-like"/>
    <property type="match status" value="1"/>
</dbReference>
<keyword evidence="4" id="KW-0238">DNA-binding</keyword>
<evidence type="ECO:0000313" key="8">
    <source>
        <dbReference type="Proteomes" id="UP000253688"/>
    </source>
</evidence>
<feature type="domain" description="Sigma-54 factor interaction" evidence="6">
    <location>
        <begin position="212"/>
        <end position="440"/>
    </location>
</feature>
<dbReference type="Gene3D" id="3.40.50.300">
    <property type="entry name" value="P-loop containing nucleotide triphosphate hydrolases"/>
    <property type="match status" value="1"/>
</dbReference>
<dbReference type="Proteomes" id="UP000253688">
    <property type="component" value="Unassembled WGS sequence"/>
</dbReference>
<dbReference type="PRINTS" id="PR01590">
    <property type="entry name" value="HTHFIS"/>
</dbReference>
<name>A0A365PJW7_ACIJU</name>
<organism evidence="7 8">
    <name type="scientific">Acinetobacter junii</name>
    <dbReference type="NCBI Taxonomy" id="40215"/>
    <lineage>
        <taxon>Bacteria</taxon>
        <taxon>Pseudomonadati</taxon>
        <taxon>Pseudomonadota</taxon>
        <taxon>Gammaproteobacteria</taxon>
        <taxon>Moraxellales</taxon>
        <taxon>Moraxellaceae</taxon>
        <taxon>Acinetobacter</taxon>
    </lineage>
</organism>
<keyword evidence="5" id="KW-0804">Transcription</keyword>
<evidence type="ECO:0000313" key="7">
    <source>
        <dbReference type="EMBL" id="RBA48127.1"/>
    </source>
</evidence>
<evidence type="ECO:0000259" key="6">
    <source>
        <dbReference type="PROSITE" id="PS50045"/>
    </source>
</evidence>
<sequence length="546" mass="61507">MSNSVNEVTQLNTETAYWRAQEMLLLQQVTSLASKQLNTQIVFKEILHLMSELLGLNRGRIILLEDNKKFGSIKYAYGLTRQEIERGRYALGEGITGSVLQMGQTIIVQNIDEDHNFLARSVKRENLPQDIVSFYALPIQVDFKTVGVLACHRIRMRRRMMNDDLTILKILTTMISQILYMHQHIEEQTSALALQNDWLKKMFHSDSTRYGIVGKSPQVLQAITTIEQVSQANASVLLLGESGTGKELFARALHLASPRREEAFIKVNCAAIPENLFESELFGHEKGAFTGAVGMRAGFFEQANGGTIFLDEIGEMPLPMQTKLLRTLQEGTLTRLGGKSEIKISVRVVAATNRDLAHEVNAGNFRQDLFYRLNVIPIQLPSLAERRSDIPLLAMYFLNKTNQANQKNLHLNQSALDQLQQHAWPGNIRELSNFIERLVLLSDKTIVNAEDIQFFLSQNLADNIQLPSRQSHSVATTSAVFHAPQPTEMSNHFAVRPYAKSDSHEIDELMSALQRAGGNKTRAAQLLGMTPRQFSYRLSKMSEQSE</sequence>